<dbReference type="SUPFAM" id="SSF54534">
    <property type="entry name" value="FKBP-like"/>
    <property type="match status" value="1"/>
</dbReference>
<dbReference type="EC" id="5.2.1.8" evidence="2 5"/>
<dbReference type="EMBL" id="BLLK01000046">
    <property type="protein sequence ID" value="GFH53086.1"/>
    <property type="molecule type" value="Genomic_DNA"/>
</dbReference>
<gene>
    <name evidence="8" type="ORF">CTEN210_09562</name>
</gene>
<keyword evidence="9" id="KW-1185">Reference proteome</keyword>
<reference evidence="8 9" key="1">
    <citation type="journal article" date="2021" name="Sci. Rep.">
        <title>The genome of the diatom Chaetoceros tenuissimus carries an ancient integrated fragment of an extant virus.</title>
        <authorList>
            <person name="Hongo Y."/>
            <person name="Kimura K."/>
            <person name="Takaki Y."/>
            <person name="Yoshida Y."/>
            <person name="Baba S."/>
            <person name="Kobayashi G."/>
            <person name="Nagasaki K."/>
            <person name="Hano T."/>
            <person name="Tomaru Y."/>
        </authorList>
    </citation>
    <scope>NUCLEOTIDE SEQUENCE [LARGE SCALE GENOMIC DNA]</scope>
    <source>
        <strain evidence="8 9">NIES-3715</strain>
    </source>
</reference>
<evidence type="ECO:0000256" key="4">
    <source>
        <dbReference type="ARBA" id="ARBA00023235"/>
    </source>
</evidence>
<sequence>MDSQIAYPLQPPPLDSDMAEIPPYIVHCFQIHQESAVDDDAAEGDIDINYYERNFPIGSIFSFSLQSTSMSLTPSDSSWDISINPATFHVGAGAELHLTSATLDPSFQGNNGHLSLFISTDVNPDFTCIGPFISRDRPNVDLKVSLTGPSLVQFALVNHYDDEETNADVNEYHSVNIFGSVKYCKDEVQEKILEAKEAFLMLEDNRDEVDINDEDMEEEEDLNTTKAKTPEKKSTTQKDSESTKKRKLSVDEKKSSTPMEDEPKKLTKKQRKKLAKQKELELQNVVAKENKHEEKAKLAQSTVAGKTSLTKPRMIDGGILIQDIVHGTGTTVKTGRKVSMNYVGTLESGQVFDKNQSKANPLKFRIGTGEVIKGLDKGLVGMKANGERIITIPSNLAYGSKGSGLIPGDATLVFEVKLLTVGGK</sequence>
<dbReference type="GO" id="GO:0003755">
    <property type="term" value="F:peptidyl-prolyl cis-trans isomerase activity"/>
    <property type="evidence" value="ECO:0007669"/>
    <property type="project" value="UniProtKB-KW"/>
</dbReference>
<dbReference type="Gene3D" id="3.10.50.40">
    <property type="match status" value="1"/>
</dbReference>
<feature type="compositionally biased region" description="Basic residues" evidence="6">
    <location>
        <begin position="266"/>
        <end position="275"/>
    </location>
</feature>
<proteinExistence type="predicted"/>
<feature type="compositionally biased region" description="Acidic residues" evidence="6">
    <location>
        <begin position="209"/>
        <end position="222"/>
    </location>
</feature>
<evidence type="ECO:0000259" key="7">
    <source>
        <dbReference type="PROSITE" id="PS50059"/>
    </source>
</evidence>
<dbReference type="PANTHER" id="PTHR43811">
    <property type="entry name" value="FKBP-TYPE PEPTIDYL-PROLYL CIS-TRANS ISOMERASE FKPA"/>
    <property type="match status" value="1"/>
</dbReference>
<keyword evidence="3 5" id="KW-0697">Rotamase</keyword>
<dbReference type="InterPro" id="IPR046357">
    <property type="entry name" value="PPIase_dom_sf"/>
</dbReference>
<evidence type="ECO:0000256" key="1">
    <source>
        <dbReference type="ARBA" id="ARBA00000971"/>
    </source>
</evidence>
<evidence type="ECO:0000256" key="2">
    <source>
        <dbReference type="ARBA" id="ARBA00013194"/>
    </source>
</evidence>
<evidence type="ECO:0000256" key="6">
    <source>
        <dbReference type="SAM" id="MobiDB-lite"/>
    </source>
</evidence>
<dbReference type="Proteomes" id="UP001054902">
    <property type="component" value="Unassembled WGS sequence"/>
</dbReference>
<dbReference type="InterPro" id="IPR001179">
    <property type="entry name" value="PPIase_FKBP_dom"/>
</dbReference>
<dbReference type="PROSITE" id="PS50059">
    <property type="entry name" value="FKBP_PPIASE"/>
    <property type="match status" value="1"/>
</dbReference>
<comment type="catalytic activity">
    <reaction evidence="1 5">
        <text>[protein]-peptidylproline (omega=180) = [protein]-peptidylproline (omega=0)</text>
        <dbReference type="Rhea" id="RHEA:16237"/>
        <dbReference type="Rhea" id="RHEA-COMP:10747"/>
        <dbReference type="Rhea" id="RHEA-COMP:10748"/>
        <dbReference type="ChEBI" id="CHEBI:83833"/>
        <dbReference type="ChEBI" id="CHEBI:83834"/>
        <dbReference type="EC" id="5.2.1.8"/>
    </reaction>
</comment>
<comment type="caution">
    <text evidence="8">The sequence shown here is derived from an EMBL/GenBank/DDBJ whole genome shotgun (WGS) entry which is preliminary data.</text>
</comment>
<keyword evidence="4 5" id="KW-0413">Isomerase</keyword>
<evidence type="ECO:0000256" key="3">
    <source>
        <dbReference type="ARBA" id="ARBA00023110"/>
    </source>
</evidence>
<protein>
    <recommendedName>
        <fullName evidence="2 5">peptidylprolyl isomerase</fullName>
        <ecNumber evidence="2 5">5.2.1.8</ecNumber>
    </recommendedName>
</protein>
<evidence type="ECO:0000313" key="9">
    <source>
        <dbReference type="Proteomes" id="UP001054902"/>
    </source>
</evidence>
<name>A0AAD3H7H4_9STRA</name>
<feature type="compositionally biased region" description="Basic and acidic residues" evidence="6">
    <location>
        <begin position="228"/>
        <end position="265"/>
    </location>
</feature>
<dbReference type="PANTHER" id="PTHR43811:SF19">
    <property type="entry name" value="39 KDA FK506-BINDING NUCLEAR PROTEIN"/>
    <property type="match status" value="1"/>
</dbReference>
<dbReference type="Pfam" id="PF00254">
    <property type="entry name" value="FKBP_C"/>
    <property type="match status" value="1"/>
</dbReference>
<dbReference type="AlphaFoldDB" id="A0AAD3H7H4"/>
<organism evidence="8 9">
    <name type="scientific">Chaetoceros tenuissimus</name>
    <dbReference type="NCBI Taxonomy" id="426638"/>
    <lineage>
        <taxon>Eukaryota</taxon>
        <taxon>Sar</taxon>
        <taxon>Stramenopiles</taxon>
        <taxon>Ochrophyta</taxon>
        <taxon>Bacillariophyta</taxon>
        <taxon>Coscinodiscophyceae</taxon>
        <taxon>Chaetocerotophycidae</taxon>
        <taxon>Chaetocerotales</taxon>
        <taxon>Chaetocerotaceae</taxon>
        <taxon>Chaetoceros</taxon>
    </lineage>
</organism>
<evidence type="ECO:0000313" key="8">
    <source>
        <dbReference type="EMBL" id="GFH53086.1"/>
    </source>
</evidence>
<dbReference type="FunFam" id="3.10.50.40:FF:000006">
    <property type="entry name" value="Peptidyl-prolyl cis-trans isomerase"/>
    <property type="match status" value="1"/>
</dbReference>
<feature type="region of interest" description="Disordered" evidence="6">
    <location>
        <begin position="209"/>
        <end position="277"/>
    </location>
</feature>
<evidence type="ECO:0000256" key="5">
    <source>
        <dbReference type="PROSITE-ProRule" id="PRU00277"/>
    </source>
</evidence>
<accession>A0AAD3H7H4</accession>
<feature type="domain" description="PPIase FKBP-type" evidence="7">
    <location>
        <begin position="335"/>
        <end position="422"/>
    </location>
</feature>